<dbReference type="AlphaFoldDB" id="E3N1B8"/>
<dbReference type="HOGENOM" id="CLU_030831_0_3_1"/>
<accession>E3N1B8</accession>
<evidence type="ECO:0000313" key="2">
    <source>
        <dbReference type="EMBL" id="EFO83290.1"/>
    </source>
</evidence>
<dbReference type="InterPro" id="IPR040161">
    <property type="entry name" value="FB224"/>
</dbReference>
<proteinExistence type="predicted"/>
<dbReference type="Proteomes" id="UP000008281">
    <property type="component" value="Unassembled WGS sequence"/>
</dbReference>
<protein>
    <recommendedName>
        <fullName evidence="1">DUF38 domain-containing protein</fullName>
    </recommendedName>
</protein>
<sequence length="361" mass="41772">MPAESLSENCLLTMPDVFMNKLLGKLDFEAVQCLRKTCHTIRNFIDAVEPDSALIKLQIRIKPDHITTMYSFEDENVITIKYSRNGEGCLVEWYGRDYRSHKKLLESVDFVDVASKDVISVLTNQKSVMKCLNVECSLDEIREGQQELLYQLSEKLLSNLEPCLASKPKKLQVKTFQTKVVDETQILYVLPHLEVENLTIRNGRESSNRDAILTMQMLKELEQWNQLDTLNIFGFCVDLKIKDLLHLKRCFVKYETIDSKMIEELKEVGVLDPLTLKITKFQTFRTSSHLEFFRIEHDIQDLMDPSYAVPFIGLNPFGDVFKRWFFSVSTPEKVLKITITPYQIVLDFDLLVNVPEGVTVN</sequence>
<dbReference type="GO" id="GO:0045087">
    <property type="term" value="P:innate immune response"/>
    <property type="evidence" value="ECO:0007669"/>
    <property type="project" value="TreeGrafter"/>
</dbReference>
<evidence type="ECO:0000259" key="1">
    <source>
        <dbReference type="Pfam" id="PF01827"/>
    </source>
</evidence>
<dbReference type="PANTHER" id="PTHR23015">
    <property type="entry name" value="UNCHARACTERIZED C.ELEGANS PROTEIN"/>
    <property type="match status" value="1"/>
</dbReference>
<dbReference type="InParanoid" id="E3N1B8"/>
<dbReference type="InterPro" id="IPR002900">
    <property type="entry name" value="DUF38/FTH_CAE_spp"/>
</dbReference>
<reference evidence="2" key="1">
    <citation type="submission" date="2007-07" db="EMBL/GenBank/DDBJ databases">
        <title>PCAP assembly of the Caenorhabditis remanei genome.</title>
        <authorList>
            <consortium name="The Caenorhabditis remanei Sequencing Consortium"/>
            <person name="Wilson R.K."/>
        </authorList>
    </citation>
    <scope>NUCLEOTIDE SEQUENCE [LARGE SCALE GENOMIC DNA]</scope>
    <source>
        <strain evidence="2">PB4641</strain>
    </source>
</reference>
<organism evidence="3">
    <name type="scientific">Caenorhabditis remanei</name>
    <name type="common">Caenorhabditis vulgaris</name>
    <dbReference type="NCBI Taxonomy" id="31234"/>
    <lineage>
        <taxon>Eukaryota</taxon>
        <taxon>Metazoa</taxon>
        <taxon>Ecdysozoa</taxon>
        <taxon>Nematoda</taxon>
        <taxon>Chromadorea</taxon>
        <taxon>Rhabditida</taxon>
        <taxon>Rhabditina</taxon>
        <taxon>Rhabditomorpha</taxon>
        <taxon>Rhabditoidea</taxon>
        <taxon>Rhabditidae</taxon>
        <taxon>Peloderinae</taxon>
        <taxon>Caenorhabditis</taxon>
    </lineage>
</organism>
<dbReference type="Pfam" id="PF01827">
    <property type="entry name" value="FTH"/>
    <property type="match status" value="1"/>
</dbReference>
<evidence type="ECO:0000313" key="3">
    <source>
        <dbReference type="Proteomes" id="UP000008281"/>
    </source>
</evidence>
<name>E3N1B8_CAERE</name>
<dbReference type="OrthoDB" id="5880599at2759"/>
<gene>
    <name evidence="2" type="ORF">CRE_13577</name>
</gene>
<dbReference type="EMBL" id="DS268508">
    <property type="protein sequence ID" value="EFO83290.1"/>
    <property type="molecule type" value="Genomic_DNA"/>
</dbReference>
<keyword evidence="3" id="KW-1185">Reference proteome</keyword>
<dbReference type="eggNOG" id="ENOG502R16N">
    <property type="taxonomic scope" value="Eukaryota"/>
</dbReference>
<dbReference type="PANTHER" id="PTHR23015:SF4">
    <property type="entry name" value="DUF38 DOMAIN-CONTAINING PROTEIN-RELATED"/>
    <property type="match status" value="1"/>
</dbReference>
<feature type="domain" description="DUF38" evidence="1">
    <location>
        <begin position="155"/>
        <end position="286"/>
    </location>
</feature>